<dbReference type="PANTHER" id="PTHR14679:SF1">
    <property type="entry name" value="GEM-ASSOCIATED PROTEIN 7"/>
    <property type="match status" value="1"/>
</dbReference>
<keyword evidence="1" id="KW-1185">Reference proteome</keyword>
<organism evidence="1 2">
    <name type="scientific">Plectus sambesii</name>
    <dbReference type="NCBI Taxonomy" id="2011161"/>
    <lineage>
        <taxon>Eukaryota</taxon>
        <taxon>Metazoa</taxon>
        <taxon>Ecdysozoa</taxon>
        <taxon>Nematoda</taxon>
        <taxon>Chromadorea</taxon>
        <taxon>Plectida</taxon>
        <taxon>Plectina</taxon>
        <taxon>Plectoidea</taxon>
        <taxon>Plectidae</taxon>
        <taxon>Plectus</taxon>
    </lineage>
</organism>
<dbReference type="Proteomes" id="UP000887566">
    <property type="component" value="Unplaced"/>
</dbReference>
<evidence type="ECO:0000313" key="2">
    <source>
        <dbReference type="WBParaSite" id="PSAMB.scaffold10553size4000.g33461.t1"/>
    </source>
</evidence>
<dbReference type="Pfam" id="PF11095">
    <property type="entry name" value="Gemin7"/>
    <property type="match status" value="1"/>
</dbReference>
<dbReference type="PANTHER" id="PTHR14679">
    <property type="entry name" value="GEM-ASSOCIATED PROTEIN 7"/>
    <property type="match status" value="1"/>
</dbReference>
<dbReference type="Gene3D" id="2.30.30.100">
    <property type="match status" value="1"/>
</dbReference>
<name>A0A914UJ87_9BILA</name>
<reference evidence="2" key="1">
    <citation type="submission" date="2022-11" db="UniProtKB">
        <authorList>
            <consortium name="WormBaseParasite"/>
        </authorList>
    </citation>
    <scope>IDENTIFICATION</scope>
</reference>
<dbReference type="AlphaFoldDB" id="A0A914UJ87"/>
<dbReference type="WBParaSite" id="PSAMB.scaffold10553size4000.g33461.t1">
    <property type="protein sequence ID" value="PSAMB.scaffold10553size4000.g33461.t1"/>
    <property type="gene ID" value="PSAMB.scaffold10553size4000.g33461"/>
</dbReference>
<dbReference type="GO" id="GO:0000387">
    <property type="term" value="P:spliceosomal snRNP assembly"/>
    <property type="evidence" value="ECO:0007669"/>
    <property type="project" value="TreeGrafter"/>
</dbReference>
<accession>A0A914UJ87</accession>
<sequence length="96" mass="10697">MLNACQMAVSEQQMNAELRERFIRLATALSGKDVSISMYERTETKGKMVAMNADGSHFIVEGLETPLGVLPRAVIRSQDTLAIRAKWDQLNQPGFN</sequence>
<evidence type="ECO:0000313" key="1">
    <source>
        <dbReference type="Proteomes" id="UP000887566"/>
    </source>
</evidence>
<dbReference type="InterPro" id="IPR020338">
    <property type="entry name" value="SMN_gemin7"/>
</dbReference>
<proteinExistence type="predicted"/>
<dbReference type="GO" id="GO:0034719">
    <property type="term" value="C:SMN-Sm protein complex"/>
    <property type="evidence" value="ECO:0007669"/>
    <property type="project" value="InterPro"/>
</dbReference>
<protein>
    <submittedName>
        <fullName evidence="2">Uncharacterized protein</fullName>
    </submittedName>
</protein>